<keyword evidence="2" id="KW-0732">Signal</keyword>
<accession>A0ABW7D114</accession>
<dbReference type="CDD" id="cd20897">
    <property type="entry name" value="Smlt3025-like"/>
    <property type="match status" value="1"/>
</dbReference>
<evidence type="ECO:0008006" key="5">
    <source>
        <dbReference type="Google" id="ProtNLM"/>
    </source>
</evidence>
<reference evidence="3 4" key="1">
    <citation type="submission" date="2024-09" db="EMBL/GenBank/DDBJ databases">
        <authorList>
            <consortium name="All-Russian atlas of soil microorganisms"/>
            <consortium name="as a basis for the search for new antimicrobial producers and enzymes with unique properties"/>
            <person name="Sokolova E.A."/>
            <person name="Voronina E.N."/>
        </authorList>
    </citation>
    <scope>NUCLEOTIDE SEQUENCE [LARGE SCALE GENOMIC DNA]</scope>
    <source>
        <strain evidence="3 4">AF-22b-331.1</strain>
    </source>
</reference>
<feature type="region of interest" description="Disordered" evidence="1">
    <location>
        <begin position="39"/>
        <end position="62"/>
    </location>
</feature>
<sequence>MKTFNDGCSGMGFYVLRSMLFAALLPLAACARQPAQKPVELTQTNEQGCTRQRSVGPQDPYADPAPLKQACVGPYLLALPQNYFDNQIGTEHDGSFALALEYPSLQPFKPGERIDLPVAKSLRTVRIRYGYSDRYTPLEILERTSTLPEYEPDSPSRSFKDRIKGEEVNGLTPYYVDMARVRAHYLGKGASKDTPLIQSESNDDWYVSFDVAGRVERLVSCASREMKDPGYDWRGDVPVKNSTIGMARCEHMFVIPDRDVLVSVSYLRDLLPQWQRLEARATAIFLQSQVTTERPAQGVPR</sequence>
<evidence type="ECO:0000256" key="1">
    <source>
        <dbReference type="SAM" id="MobiDB-lite"/>
    </source>
</evidence>
<dbReference type="InterPro" id="IPR049732">
    <property type="entry name" value="Smlt3025-like"/>
</dbReference>
<organism evidence="3 4">
    <name type="scientific">Stenotrophomonas nematodicola</name>
    <dbReference type="NCBI Taxonomy" id="2656746"/>
    <lineage>
        <taxon>Bacteria</taxon>
        <taxon>Pseudomonadati</taxon>
        <taxon>Pseudomonadota</taxon>
        <taxon>Gammaproteobacteria</taxon>
        <taxon>Lysobacterales</taxon>
        <taxon>Lysobacteraceae</taxon>
        <taxon>Stenotrophomonas</taxon>
    </lineage>
</organism>
<gene>
    <name evidence="3" type="ORF">ACEU0G_000791</name>
</gene>
<protein>
    <recommendedName>
        <fullName evidence="5">Lipoprotein</fullName>
    </recommendedName>
</protein>
<feature type="chain" id="PRO_5046716446" description="Lipoprotein" evidence="2">
    <location>
        <begin position="32"/>
        <end position="301"/>
    </location>
</feature>
<comment type="caution">
    <text evidence="3">The sequence shown here is derived from an EMBL/GenBank/DDBJ whole genome shotgun (WGS) entry which is preliminary data.</text>
</comment>
<dbReference type="EMBL" id="JBHGCJ010000015">
    <property type="protein sequence ID" value="MFG6110909.1"/>
    <property type="molecule type" value="Genomic_DNA"/>
</dbReference>
<evidence type="ECO:0000256" key="2">
    <source>
        <dbReference type="SAM" id="SignalP"/>
    </source>
</evidence>
<feature type="compositionally biased region" description="Polar residues" evidence="1">
    <location>
        <begin position="41"/>
        <end position="55"/>
    </location>
</feature>
<evidence type="ECO:0000313" key="3">
    <source>
        <dbReference type="EMBL" id="MFG6110909.1"/>
    </source>
</evidence>
<name>A0ABW7D114_9GAMM</name>
<feature type="signal peptide" evidence="2">
    <location>
        <begin position="1"/>
        <end position="31"/>
    </location>
</feature>
<dbReference type="Proteomes" id="UP001605261">
    <property type="component" value="Unassembled WGS sequence"/>
</dbReference>
<proteinExistence type="predicted"/>
<keyword evidence="4" id="KW-1185">Reference proteome</keyword>
<dbReference type="RefSeq" id="WP_394164373.1">
    <property type="nucleotide sequence ID" value="NZ_JBHGCJ010000015.1"/>
</dbReference>
<evidence type="ECO:0000313" key="4">
    <source>
        <dbReference type="Proteomes" id="UP001605261"/>
    </source>
</evidence>